<keyword evidence="10" id="KW-1185">Reference proteome</keyword>
<dbReference type="PROSITE" id="PS51635">
    <property type="entry name" value="PNPLA"/>
    <property type="match status" value="1"/>
</dbReference>
<dbReference type="GO" id="GO:0046486">
    <property type="term" value="P:glycerolipid metabolic process"/>
    <property type="evidence" value="ECO:0007669"/>
    <property type="project" value="UniProtKB-ARBA"/>
</dbReference>
<accession>A0AAE0DF00</accession>
<dbReference type="Gene3D" id="1.25.40.20">
    <property type="entry name" value="Ankyrin repeat-containing domain"/>
    <property type="match status" value="1"/>
</dbReference>
<dbReference type="SMART" id="SM00248">
    <property type="entry name" value="ANK"/>
    <property type="match status" value="5"/>
</dbReference>
<protein>
    <recommendedName>
        <fullName evidence="1">phospholipase A2</fullName>
        <ecNumber evidence="1">3.1.1.4</ecNumber>
    </recommendedName>
</protein>
<dbReference type="EMBL" id="JASNWA010000011">
    <property type="protein sequence ID" value="KAK3167171.1"/>
    <property type="molecule type" value="Genomic_DNA"/>
</dbReference>
<feature type="short sequence motif" description="GXGXXG" evidence="7">
    <location>
        <begin position="13"/>
        <end position="18"/>
    </location>
</feature>
<keyword evidence="6" id="KW-0040">ANK repeat</keyword>
<comment type="catalytic activity">
    <reaction evidence="5">
        <text>a 1,2-diacyl-sn-glycero-3-phosphocholine + H2O = a 1-acyl-sn-glycero-3-phosphocholine + a fatty acid + H(+)</text>
        <dbReference type="Rhea" id="RHEA:15801"/>
        <dbReference type="ChEBI" id="CHEBI:15377"/>
        <dbReference type="ChEBI" id="CHEBI:15378"/>
        <dbReference type="ChEBI" id="CHEBI:28868"/>
        <dbReference type="ChEBI" id="CHEBI:57643"/>
        <dbReference type="ChEBI" id="CHEBI:58168"/>
        <dbReference type="EC" id="3.1.1.4"/>
    </reaction>
    <physiologicalReaction direction="left-to-right" evidence="5">
        <dbReference type="Rhea" id="RHEA:15802"/>
    </physiologicalReaction>
</comment>
<organism evidence="9 10">
    <name type="scientific">Lepraria neglecta</name>
    <dbReference type="NCBI Taxonomy" id="209136"/>
    <lineage>
        <taxon>Eukaryota</taxon>
        <taxon>Fungi</taxon>
        <taxon>Dikarya</taxon>
        <taxon>Ascomycota</taxon>
        <taxon>Pezizomycotina</taxon>
        <taxon>Lecanoromycetes</taxon>
        <taxon>OSLEUM clade</taxon>
        <taxon>Lecanoromycetidae</taxon>
        <taxon>Lecanorales</taxon>
        <taxon>Lecanorineae</taxon>
        <taxon>Stereocaulaceae</taxon>
        <taxon>Lepraria</taxon>
    </lineage>
</organism>
<evidence type="ECO:0000256" key="2">
    <source>
        <dbReference type="ARBA" id="ARBA00022801"/>
    </source>
</evidence>
<dbReference type="Pfam" id="PF12796">
    <property type="entry name" value="Ank_2"/>
    <property type="match status" value="1"/>
</dbReference>
<dbReference type="AlphaFoldDB" id="A0AAE0DF00"/>
<proteinExistence type="predicted"/>
<dbReference type="Pfam" id="PF01734">
    <property type="entry name" value="Patatin"/>
    <property type="match status" value="1"/>
</dbReference>
<evidence type="ECO:0000313" key="9">
    <source>
        <dbReference type="EMBL" id="KAK3167171.1"/>
    </source>
</evidence>
<dbReference type="InterPro" id="IPR016035">
    <property type="entry name" value="Acyl_Trfase/lysoPLipase"/>
</dbReference>
<feature type="domain" description="PNPLA" evidence="8">
    <location>
        <begin position="9"/>
        <end position="224"/>
    </location>
</feature>
<reference evidence="9" key="1">
    <citation type="submission" date="2022-11" db="EMBL/GenBank/DDBJ databases">
        <title>Chromosomal genome sequence assembly and mating type (MAT) locus characterization of the leprose asexual lichenized fungus Lepraria neglecta (Nyl.) Erichsen.</title>
        <authorList>
            <person name="Allen J.L."/>
            <person name="Pfeffer B."/>
        </authorList>
    </citation>
    <scope>NUCLEOTIDE SEQUENCE</scope>
    <source>
        <strain evidence="9">Allen 5258</strain>
    </source>
</reference>
<evidence type="ECO:0000256" key="1">
    <source>
        <dbReference type="ARBA" id="ARBA00013278"/>
    </source>
</evidence>
<evidence type="ECO:0000256" key="6">
    <source>
        <dbReference type="PROSITE-ProRule" id="PRU00023"/>
    </source>
</evidence>
<dbReference type="PROSITE" id="PS50088">
    <property type="entry name" value="ANK_REPEAT"/>
    <property type="match status" value="2"/>
</dbReference>
<dbReference type="Gene3D" id="3.40.1090.10">
    <property type="entry name" value="Cytosolic phospholipase A2 catalytic domain"/>
    <property type="match status" value="1"/>
</dbReference>
<evidence type="ECO:0000259" key="8">
    <source>
        <dbReference type="PROSITE" id="PS51635"/>
    </source>
</evidence>
<dbReference type="PROSITE" id="PS50297">
    <property type="entry name" value="ANK_REP_REGION"/>
    <property type="match status" value="2"/>
</dbReference>
<feature type="active site" description="Proton acceptor" evidence="7">
    <location>
        <position position="211"/>
    </location>
</feature>
<dbReference type="CDD" id="cd07216">
    <property type="entry name" value="Pat17_PNPLA8_PNPLA9_like3"/>
    <property type="match status" value="1"/>
</dbReference>
<dbReference type="InterPro" id="IPR036770">
    <property type="entry name" value="Ankyrin_rpt-contain_sf"/>
</dbReference>
<name>A0AAE0DF00_9LECA</name>
<comment type="caution">
    <text evidence="9">The sequence shown here is derived from an EMBL/GenBank/DDBJ whole genome shotgun (WGS) entry which is preliminary data.</text>
</comment>
<evidence type="ECO:0000256" key="3">
    <source>
        <dbReference type="ARBA" id="ARBA00022963"/>
    </source>
</evidence>
<dbReference type="GO" id="GO:0016020">
    <property type="term" value="C:membrane"/>
    <property type="evidence" value="ECO:0007669"/>
    <property type="project" value="TreeGrafter"/>
</dbReference>
<dbReference type="InterPro" id="IPR002110">
    <property type="entry name" value="Ankyrin_rpt"/>
</dbReference>
<dbReference type="SUPFAM" id="SSF52151">
    <property type="entry name" value="FabD/lysophospholipase-like"/>
    <property type="match status" value="1"/>
</dbReference>
<evidence type="ECO:0000313" key="10">
    <source>
        <dbReference type="Proteomes" id="UP001276659"/>
    </source>
</evidence>
<gene>
    <name evidence="9" type="ORF">OEA41_010297</name>
</gene>
<feature type="repeat" description="ANK" evidence="6">
    <location>
        <begin position="401"/>
        <end position="433"/>
    </location>
</feature>
<dbReference type="SUPFAM" id="SSF48403">
    <property type="entry name" value="Ankyrin repeat"/>
    <property type="match status" value="1"/>
</dbReference>
<feature type="short sequence motif" description="GXSXG" evidence="7">
    <location>
        <begin position="49"/>
        <end position="53"/>
    </location>
</feature>
<sequence>MPKHELRLLALDGGGVRGLSMLQILKQLMNVVDPESPPKPCDYFDMIGGTSTGGLVSEAICDTRHITNGYSLVAIMLGRLQMTIDDCIDAYISLSDRVFQKRRHRVTIKGNVQGRFDSDELERAIKEIVVRQGLEEDALLKHSRDAKCKVFVCATSKETGDTVRLTSYRSPRGRERLLRTAKIWEAGRATSAASSFFDPITIGDFNEGFIDGAIGANNPVYELWNEAQDIWPSGLLEDNVRCLVSIGTGLPSLKPFTDDLISVGQSLLAIATETEKTAERFSRDKSGLDDKGRYYRFNVLRGLEDVGLEDSKGKNVTIAATDRYVESQAIFKQMKACAKNLSDELLVQTLDNNPEQTRLRLLGIPEHAMLSWAVHNGRVAAVNELLSQNAINFDVNVKGEYPMAPLTFAAQEGFTSIVEILLRHGANPNAQDSRCRTALSYAAQEGHYDVLEHLLSHSADSNIVDDEGGTALLWGACRGKEAIVRRLIAVEGVDMNPVDYEGMSPLMWAIERRHGKIAEIIANSLPFSKARLVEEVFKWRVLRVKSVGP</sequence>
<evidence type="ECO:0000256" key="5">
    <source>
        <dbReference type="ARBA" id="ARBA00023422"/>
    </source>
</evidence>
<dbReference type="Proteomes" id="UP001276659">
    <property type="component" value="Unassembled WGS sequence"/>
</dbReference>
<dbReference type="GO" id="GO:0016042">
    <property type="term" value="P:lipid catabolic process"/>
    <property type="evidence" value="ECO:0007669"/>
    <property type="project" value="UniProtKB-UniRule"/>
</dbReference>
<dbReference type="InterPro" id="IPR002641">
    <property type="entry name" value="PNPLA_dom"/>
</dbReference>
<dbReference type="EC" id="3.1.1.4" evidence="1"/>
<feature type="active site" description="Nucleophile" evidence="7">
    <location>
        <position position="51"/>
    </location>
</feature>
<evidence type="ECO:0000256" key="7">
    <source>
        <dbReference type="PROSITE-ProRule" id="PRU01161"/>
    </source>
</evidence>
<keyword evidence="3 7" id="KW-0442">Lipid degradation</keyword>
<keyword evidence="4 7" id="KW-0443">Lipid metabolism</keyword>
<evidence type="ECO:0000256" key="4">
    <source>
        <dbReference type="ARBA" id="ARBA00023098"/>
    </source>
</evidence>
<dbReference type="PANTHER" id="PTHR24185">
    <property type="entry name" value="CALCIUM-INDEPENDENT PHOSPHOLIPASE A2-GAMMA"/>
    <property type="match status" value="1"/>
</dbReference>
<keyword evidence="2 7" id="KW-0378">Hydrolase</keyword>
<dbReference type="PANTHER" id="PTHR24185:SF1">
    <property type="entry name" value="CALCIUM-INDEPENDENT PHOSPHOLIPASE A2-GAMMA"/>
    <property type="match status" value="1"/>
</dbReference>
<feature type="repeat" description="ANK" evidence="6">
    <location>
        <begin position="434"/>
        <end position="466"/>
    </location>
</feature>
<feature type="short sequence motif" description="DGA/G" evidence="7">
    <location>
        <begin position="211"/>
        <end position="213"/>
    </location>
</feature>
<dbReference type="GO" id="GO:0019369">
    <property type="term" value="P:arachidonate metabolic process"/>
    <property type="evidence" value="ECO:0007669"/>
    <property type="project" value="TreeGrafter"/>
</dbReference>
<dbReference type="GO" id="GO:0047499">
    <property type="term" value="F:calcium-independent phospholipase A2 activity"/>
    <property type="evidence" value="ECO:0007669"/>
    <property type="project" value="TreeGrafter"/>
</dbReference>